<comment type="caution">
    <text evidence="7">The sequence shown here is derived from an EMBL/GenBank/DDBJ whole genome shotgun (WGS) entry which is preliminary data.</text>
</comment>
<dbReference type="SUPFAM" id="SSF49265">
    <property type="entry name" value="Fibronectin type III"/>
    <property type="match status" value="1"/>
</dbReference>
<dbReference type="Gene3D" id="2.60.40.10">
    <property type="entry name" value="Immunoglobulins"/>
    <property type="match status" value="1"/>
</dbReference>
<dbReference type="PROSITE" id="PS50853">
    <property type="entry name" value="FN3"/>
    <property type="match status" value="1"/>
</dbReference>
<dbReference type="Proteomes" id="UP001250181">
    <property type="component" value="Unassembled WGS sequence"/>
</dbReference>
<dbReference type="SUPFAM" id="SSF53474">
    <property type="entry name" value="alpha/beta-Hydrolases"/>
    <property type="match status" value="1"/>
</dbReference>
<dbReference type="InterPro" id="IPR029058">
    <property type="entry name" value="AB_hydrolase_fold"/>
</dbReference>
<dbReference type="EMBL" id="JAWCTQ010000011">
    <property type="protein sequence ID" value="MDT9682731.1"/>
    <property type="molecule type" value="Genomic_DNA"/>
</dbReference>
<dbReference type="RefSeq" id="WP_315877811.1">
    <property type="nucleotide sequence ID" value="NZ_JAWCTQ010000011.1"/>
</dbReference>
<keyword evidence="4" id="KW-0624">Polysaccharide degradation</keyword>
<dbReference type="PANTHER" id="PTHR43037:SF1">
    <property type="entry name" value="BLL1128 PROTEIN"/>
    <property type="match status" value="1"/>
</dbReference>
<evidence type="ECO:0000256" key="2">
    <source>
        <dbReference type="ARBA" id="ARBA00022801"/>
    </source>
</evidence>
<feature type="domain" description="Fibronectin type-III" evidence="6">
    <location>
        <begin position="356"/>
        <end position="438"/>
    </location>
</feature>
<dbReference type="SMART" id="SM00060">
    <property type="entry name" value="FN3"/>
    <property type="match status" value="1"/>
</dbReference>
<dbReference type="InterPro" id="IPR013783">
    <property type="entry name" value="Ig-like_fold"/>
</dbReference>
<organism evidence="7 8">
    <name type="scientific">Streptomyces tamarix</name>
    <dbReference type="NCBI Taxonomy" id="3078565"/>
    <lineage>
        <taxon>Bacteria</taxon>
        <taxon>Bacillati</taxon>
        <taxon>Actinomycetota</taxon>
        <taxon>Actinomycetes</taxon>
        <taxon>Kitasatosporales</taxon>
        <taxon>Streptomycetaceae</taxon>
        <taxon>Streptomyces</taxon>
    </lineage>
</organism>
<sequence length="500" mass="51130">MGPSHPPSRPPGSRRLARGIRRWATAVVGALALTAGPVIAAPQATAAGLTQITSFGSNPGNLSMYAYAPDTLPDGAPLVVALHGCTQSAHDYHAHSGWSKFADRYGFALVLPQTSSANNANSCFNWFEPGDSGRDRGEALSIKQMVDEAVARYGSDSRRVYITGLSAGGGMTANMLAAYPDVFAGGSVHSGLPASCARSVSAAYTCMYAPPDRTPAQWGDLVRAAAPSGTASWPRVAIWQGTADTTVKPANAAELRDQWTNVWGVGQTPSRTETLTGGTTLSVYDDASGRPAVEVYSVSGMAHGLAVDPGSGDGQCGTAGTYYLDSICSSYHTARFWGLDGEGDGGGGQNPGSLPAPTGLAVTATTDTSVALSWRAVDGASSYAVHRGGTRVGTTTATAYTDTGLTTGTTYGYTVAAVDAAGTAGAVSAAVTATTTGFTPTCHTASNYAHTTAGRAYQSGGHTYANGSQQAMGLWNTFTVRTLKQTAPGHYVLADPGCPA</sequence>
<keyword evidence="8" id="KW-1185">Reference proteome</keyword>
<dbReference type="Pfam" id="PF10503">
    <property type="entry name" value="Esterase_PHB"/>
    <property type="match status" value="1"/>
</dbReference>
<evidence type="ECO:0000256" key="3">
    <source>
        <dbReference type="ARBA" id="ARBA00023295"/>
    </source>
</evidence>
<evidence type="ECO:0000256" key="1">
    <source>
        <dbReference type="ARBA" id="ARBA00022729"/>
    </source>
</evidence>
<dbReference type="InterPro" id="IPR003961">
    <property type="entry name" value="FN3_dom"/>
</dbReference>
<accession>A0ABU3QJ22</accession>
<gene>
    <name evidence="7" type="ORF">RND61_11710</name>
</gene>
<reference evidence="7 8" key="1">
    <citation type="submission" date="2023-09" db="EMBL/GenBank/DDBJ databases">
        <title>Streptomyces sp. nov.: A antagonism against Alternaria gaisen Producing Streptochlin, Isolated from Tamarix root soil.</title>
        <authorList>
            <person name="Chen Y."/>
        </authorList>
    </citation>
    <scope>NUCLEOTIDE SEQUENCE [LARGE SCALE GENOMIC DNA]</scope>
    <source>
        <strain evidence="7 8">TRM76323</strain>
    </source>
</reference>
<dbReference type="InterPro" id="IPR036116">
    <property type="entry name" value="FN3_sf"/>
</dbReference>
<dbReference type="InterPro" id="IPR010126">
    <property type="entry name" value="Esterase_phb"/>
</dbReference>
<name>A0ABU3QJ22_9ACTN</name>
<keyword evidence="4" id="KW-0119">Carbohydrate metabolism</keyword>
<dbReference type="Gene3D" id="3.40.50.1820">
    <property type="entry name" value="alpha/beta hydrolase"/>
    <property type="match status" value="1"/>
</dbReference>
<evidence type="ECO:0000259" key="6">
    <source>
        <dbReference type="PROSITE" id="PS50853"/>
    </source>
</evidence>
<keyword evidence="2" id="KW-0378">Hydrolase</keyword>
<proteinExistence type="predicted"/>
<evidence type="ECO:0000256" key="4">
    <source>
        <dbReference type="ARBA" id="ARBA00023326"/>
    </source>
</evidence>
<evidence type="ECO:0000313" key="7">
    <source>
        <dbReference type="EMBL" id="MDT9682731.1"/>
    </source>
</evidence>
<feature type="signal peptide" evidence="5">
    <location>
        <begin position="1"/>
        <end position="40"/>
    </location>
</feature>
<dbReference type="PANTHER" id="PTHR43037">
    <property type="entry name" value="UNNAMED PRODUCT-RELATED"/>
    <property type="match status" value="1"/>
</dbReference>
<dbReference type="NCBIfam" id="TIGR01840">
    <property type="entry name" value="esterase_phb"/>
    <property type="match status" value="1"/>
</dbReference>
<protein>
    <submittedName>
        <fullName evidence="7">PHB depolymerase family esterase</fullName>
    </submittedName>
</protein>
<keyword evidence="3" id="KW-0326">Glycosidase</keyword>
<feature type="chain" id="PRO_5047376208" evidence="5">
    <location>
        <begin position="41"/>
        <end position="500"/>
    </location>
</feature>
<dbReference type="Pfam" id="PF00041">
    <property type="entry name" value="fn3"/>
    <property type="match status" value="1"/>
</dbReference>
<keyword evidence="1 5" id="KW-0732">Signal</keyword>
<dbReference type="InterPro" id="IPR050955">
    <property type="entry name" value="Plant_Biomass_Hydrol_Est"/>
</dbReference>
<evidence type="ECO:0000313" key="8">
    <source>
        <dbReference type="Proteomes" id="UP001250181"/>
    </source>
</evidence>
<evidence type="ECO:0000256" key="5">
    <source>
        <dbReference type="SAM" id="SignalP"/>
    </source>
</evidence>